<dbReference type="PROSITE" id="PS51318">
    <property type="entry name" value="TAT"/>
    <property type="match status" value="1"/>
</dbReference>
<keyword evidence="1" id="KW-0472">Membrane</keyword>
<dbReference type="InterPro" id="IPR008311">
    <property type="entry name" value="UCP028101"/>
</dbReference>
<dbReference type="RefSeq" id="WP_380251903.1">
    <property type="nucleotide sequence ID" value="NZ_JBHUII010000004.1"/>
</dbReference>
<dbReference type="InterPro" id="IPR011044">
    <property type="entry name" value="Quino_amine_DH_bsu"/>
</dbReference>
<gene>
    <name evidence="2" type="ORF">ACFSKO_12180</name>
</gene>
<evidence type="ECO:0000313" key="3">
    <source>
        <dbReference type="Proteomes" id="UP001597294"/>
    </source>
</evidence>
<dbReference type="InterPro" id="IPR015943">
    <property type="entry name" value="WD40/YVTN_repeat-like_dom_sf"/>
</dbReference>
<organism evidence="2 3">
    <name type="scientific">Kiloniella antarctica</name>
    <dbReference type="NCBI Taxonomy" id="1550907"/>
    <lineage>
        <taxon>Bacteria</taxon>
        <taxon>Pseudomonadati</taxon>
        <taxon>Pseudomonadota</taxon>
        <taxon>Alphaproteobacteria</taxon>
        <taxon>Rhodospirillales</taxon>
        <taxon>Kiloniellaceae</taxon>
        <taxon>Kiloniella</taxon>
    </lineage>
</organism>
<dbReference type="Proteomes" id="UP001597294">
    <property type="component" value="Unassembled WGS sequence"/>
</dbReference>
<comment type="caution">
    <text evidence="2">The sequence shown here is derived from an EMBL/GenBank/DDBJ whole genome shotgun (WGS) entry which is preliminary data.</text>
</comment>
<feature type="transmembrane region" description="Helical" evidence="1">
    <location>
        <begin position="12"/>
        <end position="33"/>
    </location>
</feature>
<keyword evidence="3" id="KW-1185">Reference proteome</keyword>
<dbReference type="EMBL" id="JBHUII010000004">
    <property type="protein sequence ID" value="MFD2206381.1"/>
    <property type="molecule type" value="Genomic_DNA"/>
</dbReference>
<reference evidence="3" key="1">
    <citation type="journal article" date="2019" name="Int. J. Syst. Evol. Microbiol.">
        <title>The Global Catalogue of Microorganisms (GCM) 10K type strain sequencing project: providing services to taxonomists for standard genome sequencing and annotation.</title>
        <authorList>
            <consortium name="The Broad Institute Genomics Platform"/>
            <consortium name="The Broad Institute Genome Sequencing Center for Infectious Disease"/>
            <person name="Wu L."/>
            <person name="Ma J."/>
        </authorList>
    </citation>
    <scope>NUCLEOTIDE SEQUENCE [LARGE SCALE GENOMIC DNA]</scope>
    <source>
        <strain evidence="3">CGMCC 4.7192</strain>
    </source>
</reference>
<name>A0ABW5BLL2_9PROT</name>
<accession>A0ABW5BLL2</accession>
<dbReference type="Pfam" id="PF07433">
    <property type="entry name" value="DUF1513"/>
    <property type="match status" value="1"/>
</dbReference>
<protein>
    <submittedName>
        <fullName evidence="2">DUF1513 domain-containing protein</fullName>
    </submittedName>
</protein>
<proteinExistence type="predicted"/>
<dbReference type="SUPFAM" id="SSF50969">
    <property type="entry name" value="YVTN repeat-like/Quinoprotein amine dehydrogenase"/>
    <property type="match status" value="1"/>
</dbReference>
<sequence length="368" mass="39783">METNRRQFIGKLLGSFATAGIFSNGVFPLAAIADPSSDNPARFIAARKNIAGQFSAAVLDAQGNLIFSEDLNGRGHATAISPDKKLAVVFARRPGRFALVLDLINRNKRTAITPPDGHHFFGHGFFSNDGRLLYASENDYENERGIIGIYDITANFMRVSEIETHGIGPHEALLMSDGSTIAVANGGILTHPDYPRQKLNLSTMEPSISYLDARNGKLISQASLPREFYQLSLRHMTEAKGGTIWIGGQYEGSPTDQLNLVACHQRGKPLTLVSSPKIYDGMKHYIGSVAANASGTLVATSAPRGNTIAIWNNDSGELVRKIQRQDAGGVAGFGEDFAISDGLGNLSVTEKTIHQNTDFAWDNHLTSL</sequence>
<keyword evidence="1" id="KW-1133">Transmembrane helix</keyword>
<evidence type="ECO:0000313" key="2">
    <source>
        <dbReference type="EMBL" id="MFD2206381.1"/>
    </source>
</evidence>
<dbReference type="Gene3D" id="2.130.10.10">
    <property type="entry name" value="YVTN repeat-like/Quinoprotein amine dehydrogenase"/>
    <property type="match status" value="1"/>
</dbReference>
<dbReference type="InterPro" id="IPR006311">
    <property type="entry name" value="TAT_signal"/>
</dbReference>
<keyword evidence="1" id="KW-0812">Transmembrane</keyword>
<evidence type="ECO:0000256" key="1">
    <source>
        <dbReference type="SAM" id="Phobius"/>
    </source>
</evidence>
<dbReference type="PIRSF" id="PIRSF028101">
    <property type="entry name" value="UCP028101"/>
    <property type="match status" value="1"/>
</dbReference>